<dbReference type="KEGG" id="cpoi:OE229_05780"/>
<dbReference type="EMBL" id="CP106879">
    <property type="protein sequence ID" value="UYC81973.1"/>
    <property type="molecule type" value="Genomic_DNA"/>
</dbReference>
<protein>
    <submittedName>
        <fullName evidence="2">Uncharacterized protein</fullName>
    </submittedName>
</protein>
<sequence length="184" mass="19910">MIAAAALAGCASADAAPRVVDPSGFSDAGPWADEFAESAADTSPYQRQILSDGTISAREVADAQARMSACMRDLGYDYTTAEDGTSEASPLPGRKAEDATAMNDSKSKFAKDFDSDVTYLFNEVWRNPEKQDEATITVACLRAAKLVDDTYTERDWRDQNDDGNFSFSPWDPAAVQCRLDPLGL</sequence>
<name>A0A9Q9P921_9MICO</name>
<evidence type="ECO:0000313" key="3">
    <source>
        <dbReference type="Proteomes" id="UP001062223"/>
    </source>
</evidence>
<dbReference type="RefSeq" id="WP_262136898.1">
    <property type="nucleotide sequence ID" value="NZ_CP106879.1"/>
</dbReference>
<reference evidence="2" key="1">
    <citation type="submission" date="2022-09" db="EMBL/GenBank/DDBJ databases">
        <title>Taxonomy of Curtobacterium flaccumfaciens.</title>
        <authorList>
            <person name="Osdaghi E."/>
            <person name="Taghavi S.M."/>
            <person name="Hamidizade M."/>
            <person name="Abachi H."/>
            <person name="Fazliarab A."/>
            <person name="Baeyen S."/>
            <person name="Portier P."/>
            <person name="Van Vaerenbergh J."/>
            <person name="Jacques M.-A."/>
        </authorList>
    </citation>
    <scope>NUCLEOTIDE SEQUENCE</scope>
    <source>
        <strain evidence="2">AGQB46</strain>
    </source>
</reference>
<dbReference type="AlphaFoldDB" id="A0A9Q9P921"/>
<organism evidence="2 3">
    <name type="scientific">Curtobacterium poinsettiae</name>
    <dbReference type="NCBI Taxonomy" id="159612"/>
    <lineage>
        <taxon>Bacteria</taxon>
        <taxon>Bacillati</taxon>
        <taxon>Actinomycetota</taxon>
        <taxon>Actinomycetes</taxon>
        <taxon>Micrococcales</taxon>
        <taxon>Microbacteriaceae</taxon>
        <taxon>Curtobacterium</taxon>
    </lineage>
</organism>
<feature type="region of interest" description="Disordered" evidence="1">
    <location>
        <begin position="80"/>
        <end position="102"/>
    </location>
</feature>
<proteinExistence type="predicted"/>
<dbReference type="Proteomes" id="UP001062223">
    <property type="component" value="Chromosome"/>
</dbReference>
<evidence type="ECO:0000313" key="2">
    <source>
        <dbReference type="EMBL" id="UYC81973.1"/>
    </source>
</evidence>
<gene>
    <name evidence="2" type="ORF">OE229_05780</name>
</gene>
<accession>A0A9Q9P921</accession>
<evidence type="ECO:0000256" key="1">
    <source>
        <dbReference type="SAM" id="MobiDB-lite"/>
    </source>
</evidence>